<dbReference type="GO" id="GO:0008270">
    <property type="term" value="F:zinc ion binding"/>
    <property type="evidence" value="ECO:0007669"/>
    <property type="project" value="UniProtKB-KW"/>
</dbReference>
<dbReference type="Proteomes" id="UP001152795">
    <property type="component" value="Unassembled WGS sequence"/>
</dbReference>
<keyword evidence="5" id="KW-1185">Reference proteome</keyword>
<dbReference type="PANTHER" id="PTHR10131">
    <property type="entry name" value="TNF RECEPTOR ASSOCIATED FACTOR"/>
    <property type="match status" value="1"/>
</dbReference>
<name>A0A7D9MDD6_PARCT</name>
<dbReference type="InterPro" id="IPR001293">
    <property type="entry name" value="Znf_TRAF"/>
</dbReference>
<dbReference type="GO" id="GO:0016874">
    <property type="term" value="F:ligase activity"/>
    <property type="evidence" value="ECO:0007669"/>
    <property type="project" value="UniProtKB-KW"/>
</dbReference>
<sequence length="211" mass="24374">MARRMENDEQGYDDRRFEGQVRQDLLCSICHGVLRNPRTCHNKEHPFCLSCITQHLRNSHTCPECREHLTPETLKDPPRFLKNILSELKIKCEYNARGCPGCVLLGNLQNHVDRCGFAPVMCGNEGCGTVVNKRDKENHERDLCQFRIPKCHDCRDIKGGQAEIKVQIIEIERKQDQIKENVDGMKAKHDEMKAKITGVERKVVQIKVRQD</sequence>
<dbReference type="InterPro" id="IPR013083">
    <property type="entry name" value="Znf_RING/FYVE/PHD"/>
</dbReference>
<dbReference type="PROSITE" id="PS50145">
    <property type="entry name" value="ZF_TRAF"/>
    <property type="match status" value="1"/>
</dbReference>
<dbReference type="GO" id="GO:0043122">
    <property type="term" value="P:regulation of canonical NF-kappaB signal transduction"/>
    <property type="evidence" value="ECO:0007669"/>
    <property type="project" value="TreeGrafter"/>
</dbReference>
<dbReference type="EMBL" id="CACRXK020038512">
    <property type="protein sequence ID" value="CAB4045271.1"/>
    <property type="molecule type" value="Genomic_DNA"/>
</dbReference>
<keyword evidence="3" id="KW-0862">Zinc</keyword>
<dbReference type="PANTHER" id="PTHR10131:SF157">
    <property type="entry name" value="RECEPTOR-ASSOCIATED FACTOR, PUTATIVE-RELATED"/>
    <property type="match status" value="1"/>
</dbReference>
<reference evidence="4" key="1">
    <citation type="submission" date="2020-04" db="EMBL/GenBank/DDBJ databases">
        <authorList>
            <person name="Alioto T."/>
            <person name="Alioto T."/>
            <person name="Gomez Garrido J."/>
        </authorList>
    </citation>
    <scope>NUCLEOTIDE SEQUENCE</scope>
    <source>
        <strain evidence="4">A484AB</strain>
    </source>
</reference>
<keyword evidence="2" id="KW-0863">Zinc-finger</keyword>
<proteinExistence type="predicted"/>
<organism evidence="4 5">
    <name type="scientific">Paramuricea clavata</name>
    <name type="common">Red gorgonian</name>
    <name type="synonym">Violescent sea-whip</name>
    <dbReference type="NCBI Taxonomy" id="317549"/>
    <lineage>
        <taxon>Eukaryota</taxon>
        <taxon>Metazoa</taxon>
        <taxon>Cnidaria</taxon>
        <taxon>Anthozoa</taxon>
        <taxon>Octocorallia</taxon>
        <taxon>Malacalcyonacea</taxon>
        <taxon>Plexauridae</taxon>
        <taxon>Paramuricea</taxon>
    </lineage>
</organism>
<dbReference type="SUPFAM" id="SSF49599">
    <property type="entry name" value="TRAF domain-like"/>
    <property type="match status" value="1"/>
</dbReference>
<comment type="caution">
    <text evidence="4">The sequence shown here is derived from an EMBL/GenBank/DDBJ whole genome shotgun (WGS) entry which is preliminary data.</text>
</comment>
<keyword evidence="4" id="KW-0436">Ligase</keyword>
<dbReference type="Gene3D" id="3.30.40.10">
    <property type="entry name" value="Zinc/RING finger domain, C3HC4 (zinc finger)"/>
    <property type="match status" value="2"/>
</dbReference>
<dbReference type="PROSITE" id="PS50089">
    <property type="entry name" value="ZF_RING_2"/>
    <property type="match status" value="1"/>
</dbReference>
<gene>
    <name evidence="4" type="ORF">PACLA_8A020086</name>
</gene>
<protein>
    <submittedName>
        <fullName evidence="4">E3 ubiquitin- ligase NRDP1</fullName>
    </submittedName>
</protein>
<dbReference type="OrthoDB" id="6017243at2759"/>
<dbReference type="AlphaFoldDB" id="A0A7D9MDD6"/>
<evidence type="ECO:0000256" key="2">
    <source>
        <dbReference type="ARBA" id="ARBA00022771"/>
    </source>
</evidence>
<keyword evidence="1" id="KW-0479">Metal-binding</keyword>
<dbReference type="InterPro" id="IPR001841">
    <property type="entry name" value="Znf_RING"/>
</dbReference>
<dbReference type="SUPFAM" id="SSF57850">
    <property type="entry name" value="RING/U-box"/>
    <property type="match status" value="1"/>
</dbReference>
<evidence type="ECO:0000256" key="1">
    <source>
        <dbReference type="ARBA" id="ARBA00022723"/>
    </source>
</evidence>
<evidence type="ECO:0000313" key="4">
    <source>
        <dbReference type="EMBL" id="CAB4045271.1"/>
    </source>
</evidence>
<evidence type="ECO:0000313" key="5">
    <source>
        <dbReference type="Proteomes" id="UP001152795"/>
    </source>
</evidence>
<accession>A0A7D9MDD6</accession>
<evidence type="ECO:0000256" key="3">
    <source>
        <dbReference type="ARBA" id="ARBA00022833"/>
    </source>
</evidence>